<protein>
    <recommendedName>
        <fullName evidence="3">Transglycosylase SLT domain-containing protein</fullName>
    </recommendedName>
</protein>
<dbReference type="PANTHER" id="PTHR37423:SF2">
    <property type="entry name" value="MEMBRANE-BOUND LYTIC MUREIN TRANSGLYCOSYLASE C"/>
    <property type="match status" value="1"/>
</dbReference>
<dbReference type="Gene3D" id="1.10.530.10">
    <property type="match status" value="1"/>
</dbReference>
<evidence type="ECO:0000313" key="5">
    <source>
        <dbReference type="Proteomes" id="UP000218784"/>
    </source>
</evidence>
<dbReference type="InterPro" id="IPR008258">
    <property type="entry name" value="Transglycosylase_SLT_dom_1"/>
</dbReference>
<dbReference type="Proteomes" id="UP000218784">
    <property type="component" value="Unassembled WGS sequence"/>
</dbReference>
<accession>A0A2A4HZK7</accession>
<comment type="similarity">
    <text evidence="2">Belongs to the virb1 family.</text>
</comment>
<dbReference type="PANTHER" id="PTHR37423">
    <property type="entry name" value="SOLUBLE LYTIC MUREIN TRANSGLYCOSYLASE-RELATED"/>
    <property type="match status" value="1"/>
</dbReference>
<keyword evidence="5" id="KW-1185">Reference proteome</keyword>
<comment type="similarity">
    <text evidence="1">Belongs to the transglycosylase Slt family.</text>
</comment>
<evidence type="ECO:0000313" key="4">
    <source>
        <dbReference type="EMBL" id="PCG09461.1"/>
    </source>
</evidence>
<dbReference type="GO" id="GO:0008933">
    <property type="term" value="F:peptidoglycan lytic transglycosylase activity"/>
    <property type="evidence" value="ECO:0007669"/>
    <property type="project" value="InterPro"/>
</dbReference>
<dbReference type="CDD" id="cd00254">
    <property type="entry name" value="LT-like"/>
    <property type="match status" value="1"/>
</dbReference>
<comment type="caution">
    <text evidence="4">The sequence shown here is derived from an EMBL/GenBank/DDBJ whole genome shotgun (WGS) entry which is preliminary data.</text>
</comment>
<evidence type="ECO:0000256" key="1">
    <source>
        <dbReference type="ARBA" id="ARBA00007734"/>
    </source>
</evidence>
<name>A0A2A4HZK7_9SPHN</name>
<feature type="domain" description="Transglycosylase SLT" evidence="3">
    <location>
        <begin position="134"/>
        <end position="233"/>
    </location>
</feature>
<evidence type="ECO:0000256" key="2">
    <source>
        <dbReference type="ARBA" id="ARBA00009387"/>
    </source>
</evidence>
<dbReference type="InterPro" id="IPR023346">
    <property type="entry name" value="Lysozyme-like_dom_sf"/>
</dbReference>
<dbReference type="PROSITE" id="PS00922">
    <property type="entry name" value="TRANSGLYCOSYLASE"/>
    <property type="match status" value="1"/>
</dbReference>
<proteinExistence type="inferred from homology"/>
<dbReference type="EMBL" id="NWVD01000002">
    <property type="protein sequence ID" value="PCG09461.1"/>
    <property type="molecule type" value="Genomic_DNA"/>
</dbReference>
<dbReference type="AlphaFoldDB" id="A0A2A4HZK7"/>
<evidence type="ECO:0000259" key="3">
    <source>
        <dbReference type="Pfam" id="PF01464"/>
    </source>
</evidence>
<reference evidence="4 5" key="1">
    <citation type="submission" date="2017-09" db="EMBL/GenBank/DDBJ databases">
        <title>Sphingomonas ginsenosidimutans KACC 14949, whole genome shotgun sequence.</title>
        <authorList>
            <person name="Feng G."/>
            <person name="Zhu H."/>
        </authorList>
    </citation>
    <scope>NUCLEOTIDE SEQUENCE [LARGE SCALE GENOMIC DNA]</scope>
    <source>
        <strain evidence="4 5">KACC 14949</strain>
    </source>
</reference>
<dbReference type="GO" id="GO:0016020">
    <property type="term" value="C:membrane"/>
    <property type="evidence" value="ECO:0007669"/>
    <property type="project" value="InterPro"/>
</dbReference>
<organism evidence="4 5">
    <name type="scientific">Sphingomonas ginsenosidimutans</name>
    <dbReference type="NCBI Taxonomy" id="862134"/>
    <lineage>
        <taxon>Bacteria</taxon>
        <taxon>Pseudomonadati</taxon>
        <taxon>Pseudomonadota</taxon>
        <taxon>Alphaproteobacteria</taxon>
        <taxon>Sphingomonadales</taxon>
        <taxon>Sphingomonadaceae</taxon>
        <taxon>Sphingomonas</taxon>
    </lineage>
</organism>
<dbReference type="InterPro" id="IPR000189">
    <property type="entry name" value="Transglyc_AS"/>
</dbReference>
<dbReference type="Pfam" id="PF01464">
    <property type="entry name" value="SLT"/>
    <property type="match status" value="1"/>
</dbReference>
<gene>
    <name evidence="4" type="ORF">COA17_06110</name>
</gene>
<dbReference type="GO" id="GO:0000270">
    <property type="term" value="P:peptidoglycan metabolic process"/>
    <property type="evidence" value="ECO:0007669"/>
    <property type="project" value="InterPro"/>
</dbReference>
<sequence>MCTEGYTEDRAAPVRGVVRFSCRTALIGLAVAAGTLPGVATARTASARIDCGAAVAARFSEASRWCAAPASPAATAATTGTTPLPAAIAPVAVAEQSPVSVRMPGFDRRLAAAVRQVRRRGGASAPDALVVAIGRQYRIDPHLLAAMVATESAGDPRAVSPKGALGVMQVMPATARSLGVRDPRALLGNRPLALATGAAYLKQLQRRFGNNVPLVVAAYNAGPGAVQKYRGVPRYRETQGYVRDVLGRYATARGAAQ</sequence>
<dbReference type="SUPFAM" id="SSF53955">
    <property type="entry name" value="Lysozyme-like"/>
    <property type="match status" value="1"/>
</dbReference>